<dbReference type="AlphaFoldDB" id="A0A8J2KC07"/>
<organism evidence="1 2">
    <name type="scientific">Allacma fusca</name>
    <dbReference type="NCBI Taxonomy" id="39272"/>
    <lineage>
        <taxon>Eukaryota</taxon>
        <taxon>Metazoa</taxon>
        <taxon>Ecdysozoa</taxon>
        <taxon>Arthropoda</taxon>
        <taxon>Hexapoda</taxon>
        <taxon>Collembola</taxon>
        <taxon>Symphypleona</taxon>
        <taxon>Sminthuridae</taxon>
        <taxon>Allacma</taxon>
    </lineage>
</organism>
<accession>A0A8J2KC07</accession>
<sequence length="154" mass="17058">MVGEGRAGMKEGRFIWTPLSLRVRKIFCHFTPKNVSVPNAQSRPNVSSKLSELYRSLFTTTIHSLGHCETLTHSPLYVHKCTCSVHCAPLVELSSRVSLGIGYLITSHRMVGPHNKSLSGSTSDSRHRSSVTGLVFRVCPIIRLITRQVASGNW</sequence>
<reference evidence="1" key="1">
    <citation type="submission" date="2021-06" db="EMBL/GenBank/DDBJ databases">
        <authorList>
            <person name="Hodson N. C."/>
            <person name="Mongue J. A."/>
            <person name="Jaron S. K."/>
        </authorList>
    </citation>
    <scope>NUCLEOTIDE SEQUENCE</scope>
</reference>
<evidence type="ECO:0000313" key="1">
    <source>
        <dbReference type="EMBL" id="CAG7732909.1"/>
    </source>
</evidence>
<name>A0A8J2KC07_9HEXA</name>
<protein>
    <submittedName>
        <fullName evidence="1">Uncharacterized protein</fullName>
    </submittedName>
</protein>
<comment type="caution">
    <text evidence="1">The sequence shown here is derived from an EMBL/GenBank/DDBJ whole genome shotgun (WGS) entry which is preliminary data.</text>
</comment>
<proteinExistence type="predicted"/>
<keyword evidence="2" id="KW-1185">Reference proteome</keyword>
<dbReference type="Proteomes" id="UP000708208">
    <property type="component" value="Unassembled WGS sequence"/>
</dbReference>
<evidence type="ECO:0000313" key="2">
    <source>
        <dbReference type="Proteomes" id="UP000708208"/>
    </source>
</evidence>
<gene>
    <name evidence="1" type="ORF">AFUS01_LOCUS21390</name>
</gene>
<dbReference type="EMBL" id="CAJVCH010239829">
    <property type="protein sequence ID" value="CAG7732909.1"/>
    <property type="molecule type" value="Genomic_DNA"/>
</dbReference>